<evidence type="ECO:0000313" key="1">
    <source>
        <dbReference type="EMBL" id="KAI8548405.1"/>
    </source>
</evidence>
<accession>A0ACC0N562</accession>
<protein>
    <submittedName>
        <fullName evidence="1">Uncharacterized protein</fullName>
    </submittedName>
</protein>
<sequence>MVIDILLQVGLMLVSVFMFLLMHNIPQKAFARFRAYRSRSETQAKRHFVLGAQLFSQAQAQAQANNKDAAMALAKSAAEEADKAIAINPKDAAAHILKALALDLQLTLLGLSRIYKLRALIQPLLKSRAAYELSYLILSLTRLTNFSGDSRMPVQGFRTSALDSFDVALSPMAAKSLSNAERGDALFKRAKLKVDMSSKGERIDSAIADLVESVKLRIDNAKAYCFLAECYEKKGMVVEAKSAYEESTKVQPEPMTSAAAIEALKRLSL</sequence>
<proteinExistence type="predicted"/>
<comment type="caution">
    <text evidence="1">The sequence shown here is derived from an EMBL/GenBank/DDBJ whole genome shotgun (WGS) entry which is preliminary data.</text>
</comment>
<reference evidence="1" key="1">
    <citation type="submission" date="2022-02" db="EMBL/GenBank/DDBJ databases">
        <title>Plant Genome Project.</title>
        <authorList>
            <person name="Zhang R.-G."/>
        </authorList>
    </citation>
    <scope>NUCLEOTIDE SEQUENCE</scope>
    <source>
        <strain evidence="1">AT1</strain>
    </source>
</reference>
<keyword evidence="2" id="KW-1185">Reference proteome</keyword>
<organism evidence="1 2">
    <name type="scientific">Rhododendron molle</name>
    <name type="common">Chinese azalea</name>
    <name type="synonym">Azalea mollis</name>
    <dbReference type="NCBI Taxonomy" id="49168"/>
    <lineage>
        <taxon>Eukaryota</taxon>
        <taxon>Viridiplantae</taxon>
        <taxon>Streptophyta</taxon>
        <taxon>Embryophyta</taxon>
        <taxon>Tracheophyta</taxon>
        <taxon>Spermatophyta</taxon>
        <taxon>Magnoliopsida</taxon>
        <taxon>eudicotyledons</taxon>
        <taxon>Gunneridae</taxon>
        <taxon>Pentapetalae</taxon>
        <taxon>asterids</taxon>
        <taxon>Ericales</taxon>
        <taxon>Ericaceae</taxon>
        <taxon>Ericoideae</taxon>
        <taxon>Rhodoreae</taxon>
        <taxon>Rhododendron</taxon>
    </lineage>
</organism>
<dbReference type="EMBL" id="CM046394">
    <property type="protein sequence ID" value="KAI8548405.1"/>
    <property type="molecule type" value="Genomic_DNA"/>
</dbReference>
<name>A0ACC0N562_RHOML</name>
<gene>
    <name evidence="1" type="ORF">RHMOL_Rhmol07G0271500</name>
</gene>
<evidence type="ECO:0000313" key="2">
    <source>
        <dbReference type="Proteomes" id="UP001062846"/>
    </source>
</evidence>
<dbReference type="Proteomes" id="UP001062846">
    <property type="component" value="Chromosome 7"/>
</dbReference>